<evidence type="ECO:0000313" key="5">
    <source>
        <dbReference type="Proteomes" id="UP000434957"/>
    </source>
</evidence>
<dbReference type="EMBL" id="QXFU01002611">
    <property type="protein sequence ID" value="KAE8983643.1"/>
    <property type="molecule type" value="Genomic_DNA"/>
</dbReference>
<organism evidence="1 6">
    <name type="scientific">Phytophthora rubi</name>
    <dbReference type="NCBI Taxonomy" id="129364"/>
    <lineage>
        <taxon>Eukaryota</taxon>
        <taxon>Sar</taxon>
        <taxon>Stramenopiles</taxon>
        <taxon>Oomycota</taxon>
        <taxon>Peronosporomycetes</taxon>
        <taxon>Peronosporales</taxon>
        <taxon>Peronosporaceae</taxon>
        <taxon>Phytophthora</taxon>
    </lineage>
</organism>
<name>A0A6A3IW56_9STRA</name>
<dbReference type="EMBL" id="QXFV01000667">
    <property type="protein sequence ID" value="KAE9031342.1"/>
    <property type="molecule type" value="Genomic_DNA"/>
</dbReference>
<dbReference type="Proteomes" id="UP000429607">
    <property type="component" value="Unassembled WGS sequence"/>
</dbReference>
<evidence type="ECO:0000313" key="3">
    <source>
        <dbReference type="EMBL" id="KAE9303926.1"/>
    </source>
</evidence>
<proteinExistence type="predicted"/>
<evidence type="ECO:0000313" key="2">
    <source>
        <dbReference type="EMBL" id="KAE9031342.1"/>
    </source>
</evidence>
<dbReference type="EMBL" id="QXFT01002101">
    <property type="protein sequence ID" value="KAE9303926.1"/>
    <property type="molecule type" value="Genomic_DNA"/>
</dbReference>
<accession>A0A6A3IW56</accession>
<dbReference type="Proteomes" id="UP000434957">
    <property type="component" value="Unassembled WGS sequence"/>
</dbReference>
<keyword evidence="5" id="KW-1185">Reference proteome</keyword>
<dbReference type="Proteomes" id="UP000435112">
    <property type="component" value="Unassembled WGS sequence"/>
</dbReference>
<evidence type="ECO:0000313" key="6">
    <source>
        <dbReference type="Proteomes" id="UP000435112"/>
    </source>
</evidence>
<evidence type="ECO:0000313" key="1">
    <source>
        <dbReference type="EMBL" id="KAE8983643.1"/>
    </source>
</evidence>
<dbReference type="AlphaFoldDB" id="A0A6A3IW56"/>
<evidence type="ECO:0000313" key="4">
    <source>
        <dbReference type="Proteomes" id="UP000429607"/>
    </source>
</evidence>
<reference evidence="4 6" key="1">
    <citation type="submission" date="2018-09" db="EMBL/GenBank/DDBJ databases">
        <title>Genomic investigation of the strawberry pathogen Phytophthora fragariae indicates pathogenicity is determined by transcriptional variation in three key races.</title>
        <authorList>
            <person name="Adams T.M."/>
            <person name="Armitage A.D."/>
            <person name="Sobczyk M.K."/>
            <person name="Bates H.J."/>
            <person name="Dunwell J.M."/>
            <person name="Nellist C.F."/>
            <person name="Harrison R.J."/>
        </authorList>
    </citation>
    <scope>NUCLEOTIDE SEQUENCE [LARGE SCALE GENOMIC DNA]</scope>
    <source>
        <strain evidence="2 4">SCRP249</strain>
        <strain evidence="1 6">SCRP324</strain>
        <strain evidence="3 5">SCRP333</strain>
    </source>
</reference>
<protein>
    <submittedName>
        <fullName evidence="1">Uncharacterized protein</fullName>
    </submittedName>
</protein>
<sequence length="71" mass="8221">MALTRCILVRAPTFILRSCVLKVKCTLGHIRWLDVIDSGTYSTQFVRNNYSKTCVPWVVCSFQRRTLLVNK</sequence>
<gene>
    <name evidence="2" type="ORF">PR001_g11033</name>
    <name evidence="1" type="ORF">PR002_g23193</name>
    <name evidence="3" type="ORF">PR003_g21884</name>
</gene>
<comment type="caution">
    <text evidence="1">The sequence shown here is derived from an EMBL/GenBank/DDBJ whole genome shotgun (WGS) entry which is preliminary data.</text>
</comment>